<evidence type="ECO:0000313" key="3">
    <source>
        <dbReference type="EMBL" id="MBF4766607.1"/>
    </source>
</evidence>
<dbReference type="RefSeq" id="WP_194694762.1">
    <property type="nucleotide sequence ID" value="NZ_JADKPO010000002.1"/>
</dbReference>
<comment type="caution">
    <text evidence="3">The sequence shown here is derived from an EMBL/GenBank/DDBJ whole genome shotgun (WGS) entry which is preliminary data.</text>
</comment>
<dbReference type="AlphaFoldDB" id="A0A930VHB7"/>
<keyword evidence="4" id="KW-1185">Reference proteome</keyword>
<accession>A0A930VHB7</accession>
<evidence type="ECO:0000313" key="4">
    <source>
        <dbReference type="Proteomes" id="UP000660668"/>
    </source>
</evidence>
<proteinExistence type="predicted"/>
<dbReference type="EMBL" id="JADKPO010000002">
    <property type="protein sequence ID" value="MBF4766607.1"/>
    <property type="molecule type" value="Genomic_DNA"/>
</dbReference>
<dbReference type="InterPro" id="IPR024975">
    <property type="entry name" value="NOV_C"/>
</dbReference>
<dbReference type="Pfam" id="PF13020">
    <property type="entry name" value="NOV_C"/>
    <property type="match status" value="1"/>
</dbReference>
<name>A0A930VHB7_9ACTN</name>
<feature type="domain" description="Protein NO VEIN C-terminal" evidence="2">
    <location>
        <begin position="341"/>
        <end position="419"/>
    </location>
</feature>
<organism evidence="3 4">
    <name type="scientific">Nocardioides agariphilus</name>
    <dbReference type="NCBI Taxonomy" id="433664"/>
    <lineage>
        <taxon>Bacteria</taxon>
        <taxon>Bacillati</taxon>
        <taxon>Actinomycetota</taxon>
        <taxon>Actinomycetes</taxon>
        <taxon>Propionibacteriales</taxon>
        <taxon>Nocardioidaceae</taxon>
        <taxon>Nocardioides</taxon>
    </lineage>
</organism>
<feature type="region of interest" description="Disordered" evidence="1">
    <location>
        <begin position="315"/>
        <end position="337"/>
    </location>
</feature>
<dbReference type="Proteomes" id="UP000660668">
    <property type="component" value="Unassembled WGS sequence"/>
</dbReference>
<sequence length="449" mass="48790">MIVKNYLPAARNSTTVHVRAVDQGADVITGSKVPRPTKERLANDAADALGIAHATMSPQGGTVVSTFLDDLHRAMYGTSTGGVDTYRKAERLLQSLGLTYDPYWDTSEAANWGGGTVTARTYSRIRSALLDTPRCFILNVTDAPVGSKWETDHTSVYRYDATVTGRQPFNDAGPGSRVLYYSTSKSTTNKKHFVGHAEVKYIANNWDPPWEAQLTGYTEFETPVSIDDVAITGWNRQHAITEIDWLTYEAIVVAGGVSPELDVASETPDPGGDVVAERVAKDFPATVPAIHVPTELPLGELPLRPPQIPEYKEAANGRGVVGGPSMPPRSPSDRKKDKVAELRAVEVAIRGLEGDGWTYSADRQKDGVGYDLEFTRAGTTLKVEVKGIQGSHLVFNLTPKEAWRAETDPDWVVVAVTSVLSPSAYTPHLISRDRIAAASRVVTGFRLTL</sequence>
<gene>
    <name evidence="3" type="ORF">ISU10_02355</name>
</gene>
<evidence type="ECO:0000256" key="1">
    <source>
        <dbReference type="SAM" id="MobiDB-lite"/>
    </source>
</evidence>
<reference evidence="3" key="1">
    <citation type="submission" date="2020-11" db="EMBL/GenBank/DDBJ databases">
        <title>Nocardioides cynanchi sp. nov., isolated from soil of rhizosphere of Cynanchum wilfordii.</title>
        <authorList>
            <person name="Lee J.-S."/>
            <person name="Suh M.K."/>
            <person name="Kim J.-S."/>
        </authorList>
    </citation>
    <scope>NUCLEOTIDE SEQUENCE</scope>
    <source>
        <strain evidence="3">KCTC 19276</strain>
    </source>
</reference>
<protein>
    <submittedName>
        <fullName evidence="3">DUF3883 domain-containing protein</fullName>
    </submittedName>
</protein>
<evidence type="ECO:0000259" key="2">
    <source>
        <dbReference type="Pfam" id="PF13020"/>
    </source>
</evidence>